<dbReference type="Proteomes" id="UP000583929">
    <property type="component" value="Unassembled WGS sequence"/>
</dbReference>
<keyword evidence="4" id="KW-1185">Reference proteome</keyword>
<gene>
    <name evidence="2" type="ORF">F8388_010109</name>
    <name evidence="1" type="ORF">G4B88_029315</name>
</gene>
<protein>
    <submittedName>
        <fullName evidence="2">Uncharacterized protein</fullName>
    </submittedName>
</protein>
<dbReference type="Proteomes" id="UP000525078">
    <property type="component" value="Unassembled WGS sequence"/>
</dbReference>
<evidence type="ECO:0000313" key="4">
    <source>
        <dbReference type="Proteomes" id="UP000583929"/>
    </source>
</evidence>
<evidence type="ECO:0000313" key="3">
    <source>
        <dbReference type="Proteomes" id="UP000525078"/>
    </source>
</evidence>
<evidence type="ECO:0000313" key="1">
    <source>
        <dbReference type="EMBL" id="KAF4375951.1"/>
    </source>
</evidence>
<dbReference type="EMBL" id="JAATIP010000044">
    <property type="protein sequence ID" value="KAF4385553.1"/>
    <property type="molecule type" value="Genomic_DNA"/>
</dbReference>
<evidence type="ECO:0000313" key="2">
    <source>
        <dbReference type="EMBL" id="KAF4385553.1"/>
    </source>
</evidence>
<dbReference type="AlphaFoldDB" id="A0A7J6GRJ8"/>
<reference evidence="3 4" key="1">
    <citation type="journal article" date="2020" name="bioRxiv">
        <title>Sequence and annotation of 42 cannabis genomes reveals extensive copy number variation in cannabinoid synthesis and pathogen resistance genes.</title>
        <authorList>
            <person name="Mckernan K.J."/>
            <person name="Helbert Y."/>
            <person name="Kane L.T."/>
            <person name="Ebling H."/>
            <person name="Zhang L."/>
            <person name="Liu B."/>
            <person name="Eaton Z."/>
            <person name="Mclaughlin S."/>
            <person name="Kingan S."/>
            <person name="Baybayan P."/>
            <person name="Concepcion G."/>
            <person name="Jordan M."/>
            <person name="Riva A."/>
            <person name="Barbazuk W."/>
            <person name="Harkins T."/>
        </authorList>
    </citation>
    <scope>NUCLEOTIDE SEQUENCE [LARGE SCALE GENOMIC DNA]</scope>
    <source>
        <strain evidence="3 4">cv. Jamaican Lion 4</strain>
        <strain evidence="1">Father</strain>
        <strain evidence="2">Mother</strain>
        <tissue evidence="2">Leaf</tissue>
    </source>
</reference>
<sequence>MRSRLLQKSNMKAYSRSRNLFFTAVLWVVMIVLRTSCQCGASDTISVNIHNTTTTTITSVCHGKECLIALQDMDLELQMPSEISRRVLAKQNHRIVYRVGDAIKICGIQGKKCAANPSATKYIKDNSVIQT</sequence>
<comment type="caution">
    <text evidence="2">The sequence shown here is derived from an EMBL/GenBank/DDBJ whole genome shotgun (WGS) entry which is preliminary data.</text>
</comment>
<dbReference type="EMBL" id="JAATIQ010000158">
    <property type="protein sequence ID" value="KAF4375951.1"/>
    <property type="molecule type" value="Genomic_DNA"/>
</dbReference>
<accession>A0A7J6GRJ8</accession>
<organism evidence="2 3">
    <name type="scientific">Cannabis sativa</name>
    <name type="common">Hemp</name>
    <name type="synonym">Marijuana</name>
    <dbReference type="NCBI Taxonomy" id="3483"/>
    <lineage>
        <taxon>Eukaryota</taxon>
        <taxon>Viridiplantae</taxon>
        <taxon>Streptophyta</taxon>
        <taxon>Embryophyta</taxon>
        <taxon>Tracheophyta</taxon>
        <taxon>Spermatophyta</taxon>
        <taxon>Magnoliopsida</taxon>
        <taxon>eudicotyledons</taxon>
        <taxon>Gunneridae</taxon>
        <taxon>Pentapetalae</taxon>
        <taxon>rosids</taxon>
        <taxon>fabids</taxon>
        <taxon>Rosales</taxon>
        <taxon>Cannabaceae</taxon>
        <taxon>Cannabis</taxon>
    </lineage>
</organism>
<proteinExistence type="predicted"/>
<name>A0A7J6GRJ8_CANSA</name>